<dbReference type="GeneID" id="95986989"/>
<dbReference type="Proteomes" id="UP001565368">
    <property type="component" value="Unassembled WGS sequence"/>
</dbReference>
<protein>
    <recommendedName>
        <fullName evidence="4">Phytanoyl-CoA dioxygenase</fullName>
    </recommendedName>
</protein>
<feature type="region of interest" description="Disordered" evidence="1">
    <location>
        <begin position="1"/>
        <end position="23"/>
    </location>
</feature>
<comment type="caution">
    <text evidence="2">The sequence shown here is derived from an EMBL/GenBank/DDBJ whole genome shotgun (WGS) entry which is preliminary data.</text>
</comment>
<feature type="compositionally biased region" description="Polar residues" evidence="1">
    <location>
        <begin position="1"/>
        <end position="10"/>
    </location>
</feature>
<evidence type="ECO:0008006" key="4">
    <source>
        <dbReference type="Google" id="ProtNLM"/>
    </source>
</evidence>
<dbReference type="PANTHER" id="PTHR21308">
    <property type="entry name" value="PHYTANOYL-COA ALPHA-HYDROXYLASE"/>
    <property type="match status" value="1"/>
</dbReference>
<gene>
    <name evidence="2" type="ORF">Q8F55_005946</name>
</gene>
<dbReference type="InterPro" id="IPR047128">
    <property type="entry name" value="PhyH"/>
</dbReference>
<keyword evidence="3" id="KW-1185">Reference proteome</keyword>
<evidence type="ECO:0000313" key="3">
    <source>
        <dbReference type="Proteomes" id="UP001565368"/>
    </source>
</evidence>
<evidence type="ECO:0000313" key="2">
    <source>
        <dbReference type="EMBL" id="KAL1409119.1"/>
    </source>
</evidence>
<dbReference type="Pfam" id="PF05721">
    <property type="entry name" value="PhyH"/>
    <property type="match status" value="1"/>
</dbReference>
<dbReference type="InterPro" id="IPR008775">
    <property type="entry name" value="Phytyl_CoA_dOase-like"/>
</dbReference>
<organism evidence="2 3">
    <name type="scientific">Vanrija albida</name>
    <dbReference type="NCBI Taxonomy" id="181172"/>
    <lineage>
        <taxon>Eukaryota</taxon>
        <taxon>Fungi</taxon>
        <taxon>Dikarya</taxon>
        <taxon>Basidiomycota</taxon>
        <taxon>Agaricomycotina</taxon>
        <taxon>Tremellomycetes</taxon>
        <taxon>Trichosporonales</taxon>
        <taxon>Trichosporonaceae</taxon>
        <taxon>Vanrija</taxon>
    </lineage>
</organism>
<name>A0ABR3Q303_9TREE</name>
<evidence type="ECO:0000256" key="1">
    <source>
        <dbReference type="SAM" id="MobiDB-lite"/>
    </source>
</evidence>
<dbReference type="Gene3D" id="2.60.120.620">
    <property type="entry name" value="q2cbj1_9rhob like domain"/>
    <property type="match status" value="1"/>
</dbReference>
<dbReference type="PANTHER" id="PTHR21308:SF8">
    <property type="entry name" value="PHYTANOYL-COA DIOXYGENASE FAMILY PROTEIN (AFU_ORTHOLOGUE AFUA_2G09620)"/>
    <property type="match status" value="1"/>
</dbReference>
<reference evidence="2 3" key="1">
    <citation type="submission" date="2023-08" db="EMBL/GenBank/DDBJ databases">
        <title>Annotated Genome Sequence of Vanrija albida AlHP1.</title>
        <authorList>
            <person name="Herzog R."/>
        </authorList>
    </citation>
    <scope>NUCLEOTIDE SEQUENCE [LARGE SCALE GENOMIC DNA]</scope>
    <source>
        <strain evidence="2 3">AlHP1</strain>
    </source>
</reference>
<accession>A0ABR3Q303</accession>
<dbReference type="SUPFAM" id="SSF51197">
    <property type="entry name" value="Clavaminate synthase-like"/>
    <property type="match status" value="1"/>
</dbReference>
<sequence length="402" mass="42500">MTLAATSPGETSPAWPTQPRRRAPRAFTAADVAAFDALCAQSTSAAEYPLAREIASNVPIYDAADLRGLSPEQRDGFMGELHDVLLSGPGVYVLRAAVPPAVVDRAGAALDGVIAAEAGRGGGDHFAAAGHNSRVWNAFGKHAAADPASFVEYYANEALAAAFESWLGPGWALTAQVNVVRPGGAAQVVHRDYHLGFQSPATTARVPYLSQLASQLLTLQGAIAHTDMPLASGPTLLLPFSQAYGPGYEAYSQPAFQEVFARRAVQLALKKGDALFFNPALFHAAGENTTSDVHRAANLLQVSAAWGKPMESVDRGRVVLDVWEALVVAWADKMLSQGDKDALLEAVCDAYSFPTNLDRDPPPKDGYCPPTMLDAVQGALGRGAGKDEVEALLAELAERRRA</sequence>
<proteinExistence type="predicted"/>
<dbReference type="RefSeq" id="XP_069209063.1">
    <property type="nucleotide sequence ID" value="XM_069354421.1"/>
</dbReference>
<dbReference type="EMBL" id="JBBXJM010000004">
    <property type="protein sequence ID" value="KAL1409119.1"/>
    <property type="molecule type" value="Genomic_DNA"/>
</dbReference>